<keyword evidence="1" id="KW-0472">Membrane</keyword>
<feature type="transmembrane region" description="Helical" evidence="1">
    <location>
        <begin position="66"/>
        <end position="84"/>
    </location>
</feature>
<organism evidence="2 3">
    <name type="scientific">Sphingomonas qilianensis</name>
    <dbReference type="NCBI Taxonomy" id="1736690"/>
    <lineage>
        <taxon>Bacteria</taxon>
        <taxon>Pseudomonadati</taxon>
        <taxon>Pseudomonadota</taxon>
        <taxon>Alphaproteobacteria</taxon>
        <taxon>Sphingomonadales</taxon>
        <taxon>Sphingomonadaceae</taxon>
        <taxon>Sphingomonas</taxon>
    </lineage>
</organism>
<dbReference type="RefSeq" id="WP_345864512.1">
    <property type="nucleotide sequence ID" value="NZ_JBDIMF010000003.1"/>
</dbReference>
<name>A0ABU9XTZ5_9SPHN</name>
<keyword evidence="1" id="KW-1133">Transmembrane helix</keyword>
<accession>A0ABU9XTZ5</accession>
<gene>
    <name evidence="2" type="ORF">ABC969_09825</name>
</gene>
<reference evidence="2 3" key="1">
    <citation type="submission" date="2024-05" db="EMBL/GenBank/DDBJ databases">
        <authorList>
            <person name="Liu Q."/>
            <person name="Xin Y.-H."/>
        </authorList>
    </citation>
    <scope>NUCLEOTIDE SEQUENCE [LARGE SCALE GENOMIC DNA]</scope>
    <source>
        <strain evidence="2 3">CGMCC 1.15349</strain>
    </source>
</reference>
<evidence type="ECO:0000313" key="3">
    <source>
        <dbReference type="Proteomes" id="UP001404104"/>
    </source>
</evidence>
<feature type="transmembrane region" description="Helical" evidence="1">
    <location>
        <begin position="12"/>
        <end position="29"/>
    </location>
</feature>
<feature type="transmembrane region" description="Helical" evidence="1">
    <location>
        <begin position="96"/>
        <end position="116"/>
    </location>
</feature>
<evidence type="ECO:0000256" key="1">
    <source>
        <dbReference type="SAM" id="Phobius"/>
    </source>
</evidence>
<protein>
    <submittedName>
        <fullName evidence="2">Uncharacterized protein</fullName>
    </submittedName>
</protein>
<feature type="transmembrane region" description="Helical" evidence="1">
    <location>
        <begin position="35"/>
        <end position="54"/>
    </location>
</feature>
<keyword evidence="1" id="KW-0812">Transmembrane</keyword>
<dbReference type="EMBL" id="JBDIMF010000003">
    <property type="protein sequence ID" value="MEN2786716.1"/>
    <property type="molecule type" value="Genomic_DNA"/>
</dbReference>
<keyword evidence="3" id="KW-1185">Reference proteome</keyword>
<evidence type="ECO:0000313" key="2">
    <source>
        <dbReference type="EMBL" id="MEN2786716.1"/>
    </source>
</evidence>
<comment type="caution">
    <text evidence="2">The sequence shown here is derived from an EMBL/GenBank/DDBJ whole genome shotgun (WGS) entry which is preliminary data.</text>
</comment>
<proteinExistence type="predicted"/>
<sequence length="185" mass="20613">MDDDDDAKPLPRWLFIPTGALGILVTYLLNKISFFAMAEAAGFSTAILTAAAVAMWPLRREVSTQIFAAVAVLATITGLIFIPWPEHHQFEKSDAIYVWLYSLSLVGGGLLVDRLTRLLRRGRAVRRWWPRGGVVEHAEKNIRNAATFLARFAFACMPQRLQFRGGSDTGQHSVEARIPLTFTAI</sequence>
<dbReference type="Proteomes" id="UP001404104">
    <property type="component" value="Unassembled WGS sequence"/>
</dbReference>